<dbReference type="AlphaFoldDB" id="A0AAN6VE13"/>
<dbReference type="SUPFAM" id="SSF46689">
    <property type="entry name" value="Homeodomain-like"/>
    <property type="match status" value="1"/>
</dbReference>
<evidence type="ECO:0000313" key="2">
    <source>
        <dbReference type="Proteomes" id="UP001302745"/>
    </source>
</evidence>
<name>A0AAN6VE13_9PEZI</name>
<sequence>MGRSHLNSNQKAVIQVMLEANISTKAIAEEVGCSLATCTRAKRSFVGTGNPFPPNKSRFNAVVLAPWAVQELLDYLYEKPELYIDEMQWFLVEKFSIFVSKSTIQRKLKEEDWTNKKLAGCPDHGGDGGVL</sequence>
<organism evidence="1 2">
    <name type="scientific">Chaetomidium leptoderma</name>
    <dbReference type="NCBI Taxonomy" id="669021"/>
    <lineage>
        <taxon>Eukaryota</taxon>
        <taxon>Fungi</taxon>
        <taxon>Dikarya</taxon>
        <taxon>Ascomycota</taxon>
        <taxon>Pezizomycotina</taxon>
        <taxon>Sordariomycetes</taxon>
        <taxon>Sordariomycetidae</taxon>
        <taxon>Sordariales</taxon>
        <taxon>Chaetomiaceae</taxon>
        <taxon>Chaetomidium</taxon>
    </lineage>
</organism>
<evidence type="ECO:0000313" key="1">
    <source>
        <dbReference type="EMBL" id="KAK4148396.1"/>
    </source>
</evidence>
<dbReference type="EMBL" id="MU857424">
    <property type="protein sequence ID" value="KAK4148396.1"/>
    <property type="molecule type" value="Genomic_DNA"/>
</dbReference>
<reference evidence="1" key="2">
    <citation type="submission" date="2023-05" db="EMBL/GenBank/DDBJ databases">
        <authorList>
            <consortium name="Lawrence Berkeley National Laboratory"/>
            <person name="Steindorff A."/>
            <person name="Hensen N."/>
            <person name="Bonometti L."/>
            <person name="Westerberg I."/>
            <person name="Brannstrom I.O."/>
            <person name="Guillou S."/>
            <person name="Cros-Aarteil S."/>
            <person name="Calhoun S."/>
            <person name="Haridas S."/>
            <person name="Kuo A."/>
            <person name="Mondo S."/>
            <person name="Pangilinan J."/>
            <person name="Riley R."/>
            <person name="Labutti K."/>
            <person name="Andreopoulos B."/>
            <person name="Lipzen A."/>
            <person name="Chen C."/>
            <person name="Yanf M."/>
            <person name="Daum C."/>
            <person name="Ng V."/>
            <person name="Clum A."/>
            <person name="Ohm R."/>
            <person name="Martin F."/>
            <person name="Silar P."/>
            <person name="Natvig D."/>
            <person name="Lalanne C."/>
            <person name="Gautier V."/>
            <person name="Ament-Velasquez S.L."/>
            <person name="Kruys A."/>
            <person name="Hutchinson M.I."/>
            <person name="Powell A.J."/>
            <person name="Barry K."/>
            <person name="Miller A.N."/>
            <person name="Grigoriev I.V."/>
            <person name="Debuchy R."/>
            <person name="Gladieux P."/>
            <person name="Thoren M.H."/>
            <person name="Johannesson H."/>
        </authorList>
    </citation>
    <scope>NUCLEOTIDE SEQUENCE</scope>
    <source>
        <strain evidence="1">CBS 538.74</strain>
    </source>
</reference>
<comment type="caution">
    <text evidence="1">The sequence shown here is derived from an EMBL/GenBank/DDBJ whole genome shotgun (WGS) entry which is preliminary data.</text>
</comment>
<reference evidence="1" key="1">
    <citation type="journal article" date="2023" name="Mol. Phylogenet. Evol.">
        <title>Genome-scale phylogeny and comparative genomics of the fungal order Sordariales.</title>
        <authorList>
            <person name="Hensen N."/>
            <person name="Bonometti L."/>
            <person name="Westerberg I."/>
            <person name="Brannstrom I.O."/>
            <person name="Guillou S."/>
            <person name="Cros-Aarteil S."/>
            <person name="Calhoun S."/>
            <person name="Haridas S."/>
            <person name="Kuo A."/>
            <person name="Mondo S."/>
            <person name="Pangilinan J."/>
            <person name="Riley R."/>
            <person name="LaButti K."/>
            <person name="Andreopoulos B."/>
            <person name="Lipzen A."/>
            <person name="Chen C."/>
            <person name="Yan M."/>
            <person name="Daum C."/>
            <person name="Ng V."/>
            <person name="Clum A."/>
            <person name="Steindorff A."/>
            <person name="Ohm R.A."/>
            <person name="Martin F."/>
            <person name="Silar P."/>
            <person name="Natvig D.O."/>
            <person name="Lalanne C."/>
            <person name="Gautier V."/>
            <person name="Ament-Velasquez S.L."/>
            <person name="Kruys A."/>
            <person name="Hutchinson M.I."/>
            <person name="Powell A.J."/>
            <person name="Barry K."/>
            <person name="Miller A.N."/>
            <person name="Grigoriev I.V."/>
            <person name="Debuchy R."/>
            <person name="Gladieux P."/>
            <person name="Hiltunen Thoren M."/>
            <person name="Johannesson H."/>
        </authorList>
    </citation>
    <scope>NUCLEOTIDE SEQUENCE</scope>
    <source>
        <strain evidence="1">CBS 538.74</strain>
    </source>
</reference>
<dbReference type="InterPro" id="IPR009057">
    <property type="entry name" value="Homeodomain-like_sf"/>
</dbReference>
<accession>A0AAN6VE13</accession>
<dbReference type="Proteomes" id="UP001302745">
    <property type="component" value="Unassembled WGS sequence"/>
</dbReference>
<gene>
    <name evidence="1" type="ORF">C8A00DRAFT_39043</name>
</gene>
<proteinExistence type="predicted"/>
<keyword evidence="2" id="KW-1185">Reference proteome</keyword>
<protein>
    <submittedName>
        <fullName evidence="1">Uncharacterized protein</fullName>
    </submittedName>
</protein>